<evidence type="ECO:0000256" key="5">
    <source>
        <dbReference type="ARBA" id="ARBA00023136"/>
    </source>
</evidence>
<dbReference type="Gene3D" id="1.20.1560.10">
    <property type="entry name" value="ABC transporter type 1, transmembrane domain"/>
    <property type="match status" value="1"/>
</dbReference>
<keyword evidence="8" id="KW-1185">Reference proteome</keyword>
<comment type="caution">
    <text evidence="7">The sequence shown here is derived from an EMBL/GenBank/DDBJ whole genome shotgun (WGS) entry which is preliminary data.</text>
</comment>
<keyword evidence="2" id="KW-0547">Nucleotide-binding</keyword>
<evidence type="ECO:0000313" key="7">
    <source>
        <dbReference type="EMBL" id="KAK8763691.1"/>
    </source>
</evidence>
<evidence type="ECO:0000256" key="6">
    <source>
        <dbReference type="SAM" id="Phobius"/>
    </source>
</evidence>
<dbReference type="GO" id="GO:0005524">
    <property type="term" value="F:ATP binding"/>
    <property type="evidence" value="ECO:0007669"/>
    <property type="project" value="UniProtKB-KW"/>
</dbReference>
<dbReference type="AlphaFoldDB" id="A0AAQ4DMK1"/>
<evidence type="ECO:0000256" key="1">
    <source>
        <dbReference type="ARBA" id="ARBA00022692"/>
    </source>
</evidence>
<feature type="transmembrane region" description="Helical" evidence="6">
    <location>
        <begin position="170"/>
        <end position="190"/>
    </location>
</feature>
<dbReference type="GO" id="GO:0016020">
    <property type="term" value="C:membrane"/>
    <property type="evidence" value="ECO:0007669"/>
    <property type="project" value="InterPro"/>
</dbReference>
<sequence length="198" mass="21579">MFEMDAAAKVSVESGAGVDGSIEGSSRLVKEEEKAIGGLSKRATCLYVRAAGGPCVVAMLAVAFLVFVGAQMFANVWLQYWVDSMQAKKTAFANETSTQSPVKVDIRVPFFLEMVVQSLLSIALQLLISVYVYKVFSIVLGASVVVYLLLDRWLNVGVREVKKLDNVARSAVIVHLATTLQGVAVIRVFGCHKWFTNK</sequence>
<gene>
    <name evidence="7" type="ORF">V5799_033706</name>
</gene>
<feature type="transmembrane region" description="Helical" evidence="6">
    <location>
        <begin position="46"/>
        <end position="74"/>
    </location>
</feature>
<dbReference type="InterPro" id="IPR050173">
    <property type="entry name" value="ABC_transporter_C-like"/>
</dbReference>
<keyword evidence="1 6" id="KW-0812">Transmembrane</keyword>
<evidence type="ECO:0000313" key="8">
    <source>
        <dbReference type="Proteomes" id="UP001321473"/>
    </source>
</evidence>
<feature type="transmembrane region" description="Helical" evidence="6">
    <location>
        <begin position="131"/>
        <end position="150"/>
    </location>
</feature>
<dbReference type="PANTHER" id="PTHR24223:SF447">
    <property type="entry name" value="MULTIDRUG RESISTANCE-ASSOCIATED PROTEIN 5"/>
    <property type="match status" value="1"/>
</dbReference>
<evidence type="ECO:0000256" key="4">
    <source>
        <dbReference type="ARBA" id="ARBA00022989"/>
    </source>
</evidence>
<dbReference type="GO" id="GO:0042626">
    <property type="term" value="F:ATPase-coupled transmembrane transporter activity"/>
    <property type="evidence" value="ECO:0007669"/>
    <property type="project" value="TreeGrafter"/>
</dbReference>
<dbReference type="Proteomes" id="UP001321473">
    <property type="component" value="Unassembled WGS sequence"/>
</dbReference>
<accession>A0AAQ4DMK1</accession>
<evidence type="ECO:0000256" key="3">
    <source>
        <dbReference type="ARBA" id="ARBA00022840"/>
    </source>
</evidence>
<reference evidence="7 8" key="1">
    <citation type="journal article" date="2023" name="Arcadia Sci">
        <title>De novo assembly of a long-read Amblyomma americanum tick genome.</title>
        <authorList>
            <person name="Chou S."/>
            <person name="Poskanzer K.E."/>
            <person name="Rollins M."/>
            <person name="Thuy-Boun P.S."/>
        </authorList>
    </citation>
    <scope>NUCLEOTIDE SEQUENCE [LARGE SCALE GENOMIC DNA]</scope>
    <source>
        <strain evidence="7">F_SG_1</strain>
        <tissue evidence="7">Salivary glands</tissue>
    </source>
</reference>
<proteinExistence type="predicted"/>
<organism evidence="7 8">
    <name type="scientific">Amblyomma americanum</name>
    <name type="common">Lone star tick</name>
    <dbReference type="NCBI Taxonomy" id="6943"/>
    <lineage>
        <taxon>Eukaryota</taxon>
        <taxon>Metazoa</taxon>
        <taxon>Ecdysozoa</taxon>
        <taxon>Arthropoda</taxon>
        <taxon>Chelicerata</taxon>
        <taxon>Arachnida</taxon>
        <taxon>Acari</taxon>
        <taxon>Parasitiformes</taxon>
        <taxon>Ixodida</taxon>
        <taxon>Ixodoidea</taxon>
        <taxon>Ixodidae</taxon>
        <taxon>Amblyomminae</taxon>
        <taxon>Amblyomma</taxon>
    </lineage>
</organism>
<keyword evidence="5 6" id="KW-0472">Membrane</keyword>
<dbReference type="EMBL" id="JARKHS020029076">
    <property type="protein sequence ID" value="KAK8763691.1"/>
    <property type="molecule type" value="Genomic_DNA"/>
</dbReference>
<keyword evidence="3" id="KW-0067">ATP-binding</keyword>
<name>A0AAQ4DMK1_AMBAM</name>
<dbReference type="InterPro" id="IPR036640">
    <property type="entry name" value="ABC1_TM_sf"/>
</dbReference>
<protein>
    <submittedName>
        <fullName evidence="7">Uncharacterized protein</fullName>
    </submittedName>
</protein>
<dbReference type="SUPFAM" id="SSF90123">
    <property type="entry name" value="ABC transporter transmembrane region"/>
    <property type="match status" value="1"/>
</dbReference>
<dbReference type="PANTHER" id="PTHR24223">
    <property type="entry name" value="ATP-BINDING CASSETTE SUB-FAMILY C"/>
    <property type="match status" value="1"/>
</dbReference>
<evidence type="ECO:0000256" key="2">
    <source>
        <dbReference type="ARBA" id="ARBA00022741"/>
    </source>
</evidence>
<keyword evidence="4 6" id="KW-1133">Transmembrane helix</keyword>